<dbReference type="SUPFAM" id="SSF52980">
    <property type="entry name" value="Restriction endonuclease-like"/>
    <property type="match status" value="1"/>
</dbReference>
<dbReference type="CDD" id="cd22362">
    <property type="entry name" value="TnsA_endonuclease-like"/>
    <property type="match status" value="1"/>
</dbReference>
<dbReference type="Proteomes" id="UP001145050">
    <property type="component" value="Unassembled WGS sequence"/>
</dbReference>
<keyword evidence="3" id="KW-0540">Nuclease</keyword>
<evidence type="ECO:0000313" key="4">
    <source>
        <dbReference type="Proteomes" id="UP001145050"/>
    </source>
</evidence>
<dbReference type="GO" id="GO:0004519">
    <property type="term" value="F:endonuclease activity"/>
    <property type="evidence" value="ECO:0007669"/>
    <property type="project" value="UniProtKB-KW"/>
</dbReference>
<keyword evidence="3" id="KW-0378">Hydrolase</keyword>
<dbReference type="InterPro" id="IPR036388">
    <property type="entry name" value="WH-like_DNA-bd_sf"/>
</dbReference>
<sequence>MVKRKNQWTESKIARYQKEGRGQGELSNYKPWLTIQDVPSSGRAHRIKGWKTNRIHHLLSDLERNYFYLLEWADEVIDIREQYPLNREKTLKISEKKQIKHPIDTTSQTPIVFTTDFFITLRKGKNISYVARTIKPSDNLNDNRIIEKFEIEREYWDEMKVDWGIVTEKEIPSDTVKNIGWLHSSGEMTDSLDRQLISDYYHYLQTCTKTISESLRHFDKTYHLEQGSALSLFKHLLATKKISFDIKTPFNISDSINVLDFPIQEPNEKRLAT</sequence>
<evidence type="ECO:0000313" key="3">
    <source>
        <dbReference type="EMBL" id="MDC3424315.1"/>
    </source>
</evidence>
<evidence type="ECO:0000259" key="1">
    <source>
        <dbReference type="Pfam" id="PF08721"/>
    </source>
</evidence>
<dbReference type="AlphaFoldDB" id="A0A9X4ANA0"/>
<dbReference type="InterPro" id="IPR011856">
    <property type="entry name" value="tRNA_endonuc-like_dom_sf"/>
</dbReference>
<dbReference type="InterPro" id="IPR036390">
    <property type="entry name" value="WH_DNA-bd_sf"/>
</dbReference>
<evidence type="ECO:0000259" key="2">
    <source>
        <dbReference type="Pfam" id="PF08722"/>
    </source>
</evidence>
<feature type="domain" description="TnsA endonuclease N-terminal" evidence="2">
    <location>
        <begin position="74"/>
        <end position="168"/>
    </location>
</feature>
<comment type="caution">
    <text evidence="3">The sequence shown here is derived from an EMBL/GenBank/DDBJ whole genome shotgun (WGS) entry which is preliminary data.</text>
</comment>
<dbReference type="Gene3D" id="3.40.1350.10">
    <property type="match status" value="1"/>
</dbReference>
<name>A0A9X4ANA0_9BACI</name>
<dbReference type="Gene3D" id="1.10.10.10">
    <property type="entry name" value="Winged helix-like DNA-binding domain superfamily/Winged helix DNA-binding domain"/>
    <property type="match status" value="1"/>
</dbReference>
<reference evidence="3" key="1">
    <citation type="submission" date="2022-06" db="EMBL/GenBank/DDBJ databases">
        <title>Aquibacillus sp. a new bacterium isolated from soil saline samples.</title>
        <authorList>
            <person name="Galisteo C."/>
            <person name="De La Haba R."/>
            <person name="Sanchez-Porro C."/>
            <person name="Ventosa A."/>
        </authorList>
    </citation>
    <scope>NUCLEOTIDE SEQUENCE</scope>
    <source>
        <strain evidence="3">3ASR75-11</strain>
    </source>
</reference>
<gene>
    <name evidence="3" type="ORF">NC797_07305</name>
</gene>
<dbReference type="Pfam" id="PF08722">
    <property type="entry name" value="Tn7_TnsA-like_N"/>
    <property type="match status" value="1"/>
</dbReference>
<dbReference type="InterPro" id="IPR014833">
    <property type="entry name" value="TnsA_N"/>
</dbReference>
<accession>A0A9X4ANA0</accession>
<keyword evidence="3" id="KW-0255">Endonuclease</keyword>
<dbReference type="SUPFAM" id="SSF46785">
    <property type="entry name" value="Winged helix' DNA-binding domain"/>
    <property type="match status" value="1"/>
</dbReference>
<feature type="domain" description="TnsA endonuclease C-terminal" evidence="1">
    <location>
        <begin position="170"/>
        <end position="246"/>
    </location>
</feature>
<dbReference type="InterPro" id="IPR014832">
    <property type="entry name" value="TnsA_C"/>
</dbReference>
<dbReference type="RefSeq" id="WP_272436120.1">
    <property type="nucleotide sequence ID" value="NZ_JAMQKB010000005.1"/>
</dbReference>
<dbReference type="EMBL" id="JAMQKB010000005">
    <property type="protein sequence ID" value="MDC3424315.1"/>
    <property type="molecule type" value="Genomic_DNA"/>
</dbReference>
<organism evidence="3 4">
    <name type="scientific">Terrihalobacillus insolitus</name>
    <dbReference type="NCBI Taxonomy" id="2950438"/>
    <lineage>
        <taxon>Bacteria</taxon>
        <taxon>Bacillati</taxon>
        <taxon>Bacillota</taxon>
        <taxon>Bacilli</taxon>
        <taxon>Bacillales</taxon>
        <taxon>Bacillaceae</taxon>
        <taxon>Terrihalobacillus</taxon>
    </lineage>
</organism>
<dbReference type="InterPro" id="IPR011335">
    <property type="entry name" value="Restrct_endonuc-II-like"/>
</dbReference>
<proteinExistence type="predicted"/>
<protein>
    <submittedName>
        <fullName evidence="3">TnsA endonuclease N-terminal domain-containing protein</fullName>
    </submittedName>
</protein>
<dbReference type="Pfam" id="PF08721">
    <property type="entry name" value="Tn7_Tnp_TnsA_C"/>
    <property type="match status" value="1"/>
</dbReference>
<keyword evidence="4" id="KW-1185">Reference proteome</keyword>
<dbReference type="GO" id="GO:0003676">
    <property type="term" value="F:nucleic acid binding"/>
    <property type="evidence" value="ECO:0007669"/>
    <property type="project" value="InterPro"/>
</dbReference>